<feature type="chain" id="PRO_5040748481" evidence="13">
    <location>
        <begin position="18"/>
        <end position="696"/>
    </location>
</feature>
<evidence type="ECO:0000259" key="14">
    <source>
        <dbReference type="PROSITE" id="PS50835"/>
    </source>
</evidence>
<feature type="transmembrane region" description="Helical" evidence="12">
    <location>
        <begin position="651"/>
        <end position="673"/>
    </location>
</feature>
<dbReference type="GO" id="GO:0098609">
    <property type="term" value="P:cell-cell adhesion"/>
    <property type="evidence" value="ECO:0007669"/>
    <property type="project" value="InterPro"/>
</dbReference>
<comment type="subcellular location">
    <subcellularLocation>
        <location evidence="1">Membrane</location>
        <topology evidence="1">Single-pass type I membrane protein</topology>
    </subcellularLocation>
</comment>
<comment type="similarity">
    <text evidence="2">Belongs to the immunoglobulin superfamily. ICAM family.</text>
</comment>
<evidence type="ECO:0000256" key="3">
    <source>
        <dbReference type="ARBA" id="ARBA00022692"/>
    </source>
</evidence>
<dbReference type="AlphaFoldDB" id="A0A9W7TU34"/>
<gene>
    <name evidence="15" type="ORF">IRJ41_001201</name>
</gene>
<dbReference type="EMBL" id="JAFHDT010000011">
    <property type="protein sequence ID" value="KAI7802979.1"/>
    <property type="molecule type" value="Genomic_DNA"/>
</dbReference>
<dbReference type="PANTHER" id="PTHR13771:SF9">
    <property type="entry name" value="INTERCELLULAR ADHESION MOLECULE 5"/>
    <property type="match status" value="1"/>
</dbReference>
<dbReference type="PRINTS" id="PR01472">
    <property type="entry name" value="ICAMVCAM1"/>
</dbReference>
<dbReference type="InterPro" id="IPR007110">
    <property type="entry name" value="Ig-like_dom"/>
</dbReference>
<evidence type="ECO:0000256" key="11">
    <source>
        <dbReference type="ARBA" id="ARBA00023319"/>
    </source>
</evidence>
<dbReference type="InterPro" id="IPR047012">
    <property type="entry name" value="ICAM_VCAM"/>
</dbReference>
<comment type="caution">
    <text evidence="15">The sequence shown here is derived from an EMBL/GenBank/DDBJ whole genome shotgun (WGS) entry which is preliminary data.</text>
</comment>
<evidence type="ECO:0000256" key="2">
    <source>
        <dbReference type="ARBA" id="ARBA00005925"/>
    </source>
</evidence>
<dbReference type="Proteomes" id="UP001059041">
    <property type="component" value="Linkage Group LG11"/>
</dbReference>
<feature type="domain" description="Ig-like" evidence="14">
    <location>
        <begin position="294"/>
        <end position="392"/>
    </location>
</feature>
<dbReference type="FunFam" id="2.60.40.10:FF:000032">
    <property type="entry name" value="palladin isoform X1"/>
    <property type="match status" value="1"/>
</dbReference>
<keyword evidence="10" id="KW-0325">Glycoprotein</keyword>
<dbReference type="SMART" id="SM00409">
    <property type="entry name" value="IG"/>
    <property type="match status" value="3"/>
</dbReference>
<accession>A0A9W7TU34</accession>
<sequence length="696" mass="77715">MLLSHLLISILLTLTHGDDCPIFFDPLEVVVKYGDSVSVNCSTDIPHQGLRWEGFNTEINMTEGRSSWTVDEMTDWEIQPSCVVISNETQCLQKLTITIYKTPDSVSISTGDNIMIECSTYELQCDVVNVAPVQNLTVKWYKGETLMHKETFTDPTKTPVNTTSILQITADRSDDGVQYRCEAELELGAEGPQPPPAVTSEPLNIVVYSILQFNPQRVVVRYGGSVSVNCSTNITHKGIGWEASEGPVPTNREQNLITWRVSSLREWDIKPICYINYDRTQCGSNLPITIYKTPESVSINTADHTGPMNEFSTYKLQCDVVNVAPVQNLTVKWYKGETLMHKETFTDPIKTPVNTTPILQITADRSDDGVQYRCEAELELGAEGPQPPPAVTSEPLNIVVYYKPQIYFCNHWAPKIESTLSLYPTSYYSIVANPSANISWSRGSSSLNASIFLDKYDSGEYKITASNEHGASSCIINITVEYPPGLNCNESFQIQERTLFKLPCSVDGVPEPGISLYKNGKLIPFPYSPSWNDSALYNLTASNKYGSVYHPLQINILYAPVFDPINGNIEVVADGNITLNCSSSGNPEPHMWWSFKNANISTGGRHVTINILKATSTDSGEYICSATNRFGHNSKTFSVEIKENSSPRHIFAVYILFVLIALILIILLCLYVWRKRKSSGRYQIQTDQELRSLSNR</sequence>
<dbReference type="GO" id="GO:0005178">
    <property type="term" value="F:integrin binding"/>
    <property type="evidence" value="ECO:0007669"/>
    <property type="project" value="InterPro"/>
</dbReference>
<keyword evidence="11" id="KW-0393">Immunoglobulin domain</keyword>
<dbReference type="InterPro" id="IPR036179">
    <property type="entry name" value="Ig-like_dom_sf"/>
</dbReference>
<keyword evidence="5" id="KW-0677">Repeat</keyword>
<keyword evidence="8 12" id="KW-0472">Membrane</keyword>
<dbReference type="GO" id="GO:0016020">
    <property type="term" value="C:membrane"/>
    <property type="evidence" value="ECO:0007669"/>
    <property type="project" value="UniProtKB-SubCell"/>
</dbReference>
<dbReference type="Pfam" id="PF03921">
    <property type="entry name" value="ICAM_N"/>
    <property type="match status" value="2"/>
</dbReference>
<evidence type="ECO:0000256" key="8">
    <source>
        <dbReference type="ARBA" id="ARBA00023136"/>
    </source>
</evidence>
<evidence type="ECO:0000256" key="9">
    <source>
        <dbReference type="ARBA" id="ARBA00023157"/>
    </source>
</evidence>
<keyword evidence="7 12" id="KW-1133">Transmembrane helix</keyword>
<feature type="domain" description="Ig-like" evidence="14">
    <location>
        <begin position="80"/>
        <end position="199"/>
    </location>
</feature>
<keyword evidence="4 13" id="KW-0732">Signal</keyword>
<keyword evidence="16" id="KW-1185">Reference proteome</keyword>
<evidence type="ECO:0000256" key="6">
    <source>
        <dbReference type="ARBA" id="ARBA00022889"/>
    </source>
</evidence>
<dbReference type="InterPro" id="IPR003599">
    <property type="entry name" value="Ig_sub"/>
</dbReference>
<name>A0A9W7TU34_TRIRA</name>
<dbReference type="PANTHER" id="PTHR13771">
    <property type="entry name" value="INTERCELLULAR ADHESION MOLECULE"/>
    <property type="match status" value="1"/>
</dbReference>
<evidence type="ECO:0000256" key="5">
    <source>
        <dbReference type="ARBA" id="ARBA00022737"/>
    </source>
</evidence>
<evidence type="ECO:0000313" key="15">
    <source>
        <dbReference type="EMBL" id="KAI7802979.1"/>
    </source>
</evidence>
<dbReference type="SMART" id="SM00408">
    <property type="entry name" value="IGc2"/>
    <property type="match status" value="4"/>
</dbReference>
<dbReference type="InterPro" id="IPR013768">
    <property type="entry name" value="ICAM_N"/>
</dbReference>
<evidence type="ECO:0000256" key="12">
    <source>
        <dbReference type="SAM" id="Phobius"/>
    </source>
</evidence>
<evidence type="ECO:0000256" key="13">
    <source>
        <dbReference type="SAM" id="SignalP"/>
    </source>
</evidence>
<evidence type="ECO:0000256" key="10">
    <source>
        <dbReference type="ARBA" id="ARBA00023180"/>
    </source>
</evidence>
<keyword evidence="3 12" id="KW-0812">Transmembrane</keyword>
<keyword evidence="9" id="KW-1015">Disulfide bond</keyword>
<dbReference type="Gene3D" id="2.60.40.10">
    <property type="entry name" value="Immunoglobulins"/>
    <property type="match status" value="7"/>
</dbReference>
<protein>
    <submittedName>
        <fullName evidence="15">Intercellular adhesion molecule 5</fullName>
    </submittedName>
</protein>
<dbReference type="InterPro" id="IPR003987">
    <property type="entry name" value="ICAM_VCAM_N"/>
</dbReference>
<dbReference type="InterPro" id="IPR003598">
    <property type="entry name" value="Ig_sub2"/>
</dbReference>
<dbReference type="OrthoDB" id="5843397at2759"/>
<feature type="domain" description="Ig-like" evidence="14">
    <location>
        <begin position="560"/>
        <end position="642"/>
    </location>
</feature>
<feature type="signal peptide" evidence="13">
    <location>
        <begin position="1"/>
        <end position="17"/>
    </location>
</feature>
<reference evidence="15" key="1">
    <citation type="submission" date="2021-02" db="EMBL/GenBank/DDBJ databases">
        <title>Comparative genomics reveals that relaxation of natural selection precedes convergent phenotypic evolution of cavefish.</title>
        <authorList>
            <person name="Peng Z."/>
        </authorList>
    </citation>
    <scope>NUCLEOTIDE SEQUENCE</scope>
    <source>
        <tissue evidence="15">Muscle</tissue>
    </source>
</reference>
<dbReference type="InterPro" id="IPR013783">
    <property type="entry name" value="Ig-like_fold"/>
</dbReference>
<evidence type="ECO:0000256" key="7">
    <source>
        <dbReference type="ARBA" id="ARBA00022989"/>
    </source>
</evidence>
<organism evidence="15 16">
    <name type="scientific">Triplophysa rosa</name>
    <name type="common">Cave loach</name>
    <dbReference type="NCBI Taxonomy" id="992332"/>
    <lineage>
        <taxon>Eukaryota</taxon>
        <taxon>Metazoa</taxon>
        <taxon>Chordata</taxon>
        <taxon>Craniata</taxon>
        <taxon>Vertebrata</taxon>
        <taxon>Euteleostomi</taxon>
        <taxon>Actinopterygii</taxon>
        <taxon>Neopterygii</taxon>
        <taxon>Teleostei</taxon>
        <taxon>Ostariophysi</taxon>
        <taxon>Cypriniformes</taxon>
        <taxon>Nemacheilidae</taxon>
        <taxon>Triplophysa</taxon>
    </lineage>
</organism>
<evidence type="ECO:0000256" key="1">
    <source>
        <dbReference type="ARBA" id="ARBA00004479"/>
    </source>
</evidence>
<dbReference type="Pfam" id="PF13927">
    <property type="entry name" value="Ig_3"/>
    <property type="match status" value="1"/>
</dbReference>
<evidence type="ECO:0000256" key="4">
    <source>
        <dbReference type="ARBA" id="ARBA00022729"/>
    </source>
</evidence>
<dbReference type="PROSITE" id="PS50835">
    <property type="entry name" value="IG_LIKE"/>
    <property type="match status" value="3"/>
</dbReference>
<evidence type="ECO:0000313" key="16">
    <source>
        <dbReference type="Proteomes" id="UP001059041"/>
    </source>
</evidence>
<keyword evidence="6" id="KW-0130">Cell adhesion</keyword>
<dbReference type="SUPFAM" id="SSF48726">
    <property type="entry name" value="Immunoglobulin"/>
    <property type="match status" value="7"/>
</dbReference>
<proteinExistence type="inferred from homology"/>